<dbReference type="GO" id="GO:0005576">
    <property type="term" value="C:extracellular region"/>
    <property type="evidence" value="ECO:0007669"/>
    <property type="project" value="InterPro"/>
</dbReference>
<name>A0A6J5N8N2_9CAUD</name>
<evidence type="ECO:0000313" key="3">
    <source>
        <dbReference type="EMBL" id="CAB4153836.1"/>
    </source>
</evidence>
<gene>
    <name evidence="3" type="ORF">UFOVP641_30</name>
</gene>
<dbReference type="GO" id="GO:0005975">
    <property type="term" value="P:carbohydrate metabolic process"/>
    <property type="evidence" value="ECO:0007669"/>
    <property type="project" value="InterPro"/>
</dbReference>
<accession>A0A6J5N8N2</accession>
<dbReference type="Gene3D" id="2.10.10.20">
    <property type="entry name" value="Carbohydrate-binding module superfamily 5/12"/>
    <property type="match status" value="1"/>
</dbReference>
<evidence type="ECO:0000256" key="1">
    <source>
        <dbReference type="ARBA" id="ARBA00022801"/>
    </source>
</evidence>
<dbReference type="EMBL" id="LR796604">
    <property type="protein sequence ID" value="CAB4153836.1"/>
    <property type="molecule type" value="Genomic_DNA"/>
</dbReference>
<dbReference type="GO" id="GO:0004553">
    <property type="term" value="F:hydrolase activity, hydrolyzing O-glycosyl compounds"/>
    <property type="evidence" value="ECO:0007669"/>
    <property type="project" value="InterPro"/>
</dbReference>
<dbReference type="Pfam" id="PF02839">
    <property type="entry name" value="CBM_5_12"/>
    <property type="match status" value="1"/>
</dbReference>
<evidence type="ECO:0000259" key="2">
    <source>
        <dbReference type="Pfam" id="PF02839"/>
    </source>
</evidence>
<sequence length="252" mass="28013">MRLFLATWTASTAYAVADGVSHAGNNYYCITAHTSTSTFDPTKFRTLVPTDDYNSPLRNTIYSPNFFAVDIVYIALPNSSGTIDDTTILRLCTGGMDLDITEVGGVKTYLAQGDFMGFSTVTEEYEVRVGRFEISLSGLATGMAERFTGNIDFEGAKVQVAKVFLDYQTLQPMQNMPYLMFEGQVYNVKIVESSVTCAISVECATLWADFERTKGRKTNNESNWLFQAGTRTDLAFTKSSTVTQSQYKWGRL</sequence>
<feature type="domain" description="Chitin-binding type-3" evidence="2">
    <location>
        <begin position="7"/>
        <end position="37"/>
    </location>
</feature>
<dbReference type="InterPro" id="IPR036573">
    <property type="entry name" value="CBM_sf_5/12"/>
</dbReference>
<keyword evidence="1" id="KW-0378">Hydrolase</keyword>
<dbReference type="InterPro" id="IPR003610">
    <property type="entry name" value="CBM5/12"/>
</dbReference>
<organism evidence="3">
    <name type="scientific">uncultured Caudovirales phage</name>
    <dbReference type="NCBI Taxonomy" id="2100421"/>
    <lineage>
        <taxon>Viruses</taxon>
        <taxon>Duplodnaviria</taxon>
        <taxon>Heunggongvirae</taxon>
        <taxon>Uroviricota</taxon>
        <taxon>Caudoviricetes</taxon>
        <taxon>Peduoviridae</taxon>
        <taxon>Maltschvirus</taxon>
        <taxon>Maltschvirus maltsch</taxon>
    </lineage>
</organism>
<dbReference type="SUPFAM" id="SSF51055">
    <property type="entry name" value="Carbohydrate binding domain"/>
    <property type="match status" value="1"/>
</dbReference>
<dbReference type="CDD" id="cd12214">
    <property type="entry name" value="ChiA1_BD"/>
    <property type="match status" value="1"/>
</dbReference>
<dbReference type="GO" id="GO:0030246">
    <property type="term" value="F:carbohydrate binding"/>
    <property type="evidence" value="ECO:0007669"/>
    <property type="project" value="InterPro"/>
</dbReference>
<reference evidence="3" key="1">
    <citation type="submission" date="2020-04" db="EMBL/GenBank/DDBJ databases">
        <authorList>
            <person name="Chiriac C."/>
            <person name="Salcher M."/>
            <person name="Ghai R."/>
            <person name="Kavagutti S V."/>
        </authorList>
    </citation>
    <scope>NUCLEOTIDE SEQUENCE</scope>
</reference>
<proteinExistence type="predicted"/>
<protein>
    <submittedName>
        <fullName evidence="3">ChiA1_BD domain containing protein</fullName>
    </submittedName>
</protein>